<protein>
    <recommendedName>
        <fullName evidence="6">60S ribosomal protein L39</fullName>
    </recommendedName>
</protein>
<dbReference type="Pfam" id="PF00832">
    <property type="entry name" value="Ribosomal_L39"/>
    <property type="match status" value="1"/>
</dbReference>
<evidence type="ECO:0000256" key="1">
    <source>
        <dbReference type="ARBA" id="ARBA00009339"/>
    </source>
</evidence>
<accession>K3YWL0</accession>
<dbReference type="InParanoid" id="K3YWL0"/>
<comment type="similarity">
    <text evidence="1">Belongs to the eukaryotic ribosomal protein eL39 family.</text>
</comment>
<keyword evidence="5" id="KW-1185">Reference proteome</keyword>
<dbReference type="FunFam" id="1.10.1620.10:FF:000001">
    <property type="entry name" value="60S ribosomal protein-like L39"/>
    <property type="match status" value="1"/>
</dbReference>
<dbReference type="PANTHER" id="PTHR19970:SF23">
    <property type="entry name" value="LARGE RIBOSOMAL SUBUNIT PROTEIN EL39Y"/>
    <property type="match status" value="1"/>
</dbReference>
<dbReference type="PANTHER" id="PTHR19970">
    <property type="entry name" value="RIBOSOMAL PROTEIN L39E"/>
    <property type="match status" value="1"/>
</dbReference>
<dbReference type="Gene3D" id="1.10.1620.10">
    <property type="entry name" value="Ribosomal protein L39e"/>
    <property type="match status" value="1"/>
</dbReference>
<dbReference type="HAMAP" id="MF_00629">
    <property type="entry name" value="Ribosomal_eL39"/>
    <property type="match status" value="1"/>
</dbReference>
<dbReference type="PROSITE" id="PS00051">
    <property type="entry name" value="RIBOSOMAL_L39E"/>
    <property type="match status" value="1"/>
</dbReference>
<dbReference type="Gramene" id="KQL31930">
    <property type="protein sequence ID" value="KQL31930"/>
    <property type="gene ID" value="SETIT_018656mg"/>
</dbReference>
<dbReference type="GO" id="GO:0003735">
    <property type="term" value="F:structural constituent of ribosome"/>
    <property type="evidence" value="ECO:0007669"/>
    <property type="project" value="InterPro"/>
</dbReference>
<dbReference type="EMBL" id="AGNK02000587">
    <property type="status" value="NOT_ANNOTATED_CDS"/>
    <property type="molecule type" value="Genomic_DNA"/>
</dbReference>
<dbReference type="GO" id="GO:0022625">
    <property type="term" value="C:cytosolic large ribosomal subunit"/>
    <property type="evidence" value="ECO:0000318"/>
    <property type="project" value="GO_Central"/>
</dbReference>
<evidence type="ECO:0000313" key="5">
    <source>
        <dbReference type="Proteomes" id="UP000004995"/>
    </source>
</evidence>
<dbReference type="SUPFAM" id="SSF48662">
    <property type="entry name" value="Ribosomal protein L39e"/>
    <property type="match status" value="1"/>
</dbReference>
<dbReference type="Proteomes" id="UP000004995">
    <property type="component" value="Unassembled WGS sequence"/>
</dbReference>
<dbReference type="ExpressionAtlas" id="K3YWL0">
    <property type="expression patterns" value="baseline"/>
</dbReference>
<proteinExistence type="inferred from homology"/>
<reference evidence="4" key="2">
    <citation type="submission" date="2018-08" db="UniProtKB">
        <authorList>
            <consortium name="EnsemblPlants"/>
        </authorList>
    </citation>
    <scope>IDENTIFICATION</scope>
    <source>
        <strain evidence="4">Yugu1</strain>
    </source>
</reference>
<evidence type="ECO:0000256" key="3">
    <source>
        <dbReference type="ARBA" id="ARBA00023274"/>
    </source>
</evidence>
<dbReference type="GO" id="GO:0006412">
    <property type="term" value="P:translation"/>
    <property type="evidence" value="ECO:0007669"/>
    <property type="project" value="InterPro"/>
</dbReference>
<dbReference type="eggNOG" id="KOG0002">
    <property type="taxonomic scope" value="Eukaryota"/>
</dbReference>
<reference evidence="5" key="1">
    <citation type="journal article" date="2012" name="Nat. Biotechnol.">
        <title>Reference genome sequence of the model plant Setaria.</title>
        <authorList>
            <person name="Bennetzen J.L."/>
            <person name="Schmutz J."/>
            <person name="Wang H."/>
            <person name="Percifield R."/>
            <person name="Hawkins J."/>
            <person name="Pontaroli A.C."/>
            <person name="Estep M."/>
            <person name="Feng L."/>
            <person name="Vaughn J.N."/>
            <person name="Grimwood J."/>
            <person name="Jenkins J."/>
            <person name="Barry K."/>
            <person name="Lindquist E."/>
            <person name="Hellsten U."/>
            <person name="Deshpande S."/>
            <person name="Wang X."/>
            <person name="Wu X."/>
            <person name="Mitros T."/>
            <person name="Triplett J."/>
            <person name="Yang X."/>
            <person name="Ye C.Y."/>
            <person name="Mauro-Herrera M."/>
            <person name="Wang L."/>
            <person name="Li P."/>
            <person name="Sharma M."/>
            <person name="Sharma R."/>
            <person name="Ronald P.C."/>
            <person name="Panaud O."/>
            <person name="Kellogg E.A."/>
            <person name="Brutnell T.P."/>
            <person name="Doust A.N."/>
            <person name="Tuskan G.A."/>
            <person name="Rokhsar D."/>
            <person name="Devos K.M."/>
        </authorList>
    </citation>
    <scope>NUCLEOTIDE SEQUENCE [LARGE SCALE GENOMIC DNA]</scope>
    <source>
        <strain evidence="5">cv. Yugu1</strain>
    </source>
</reference>
<name>K3YWL0_SETIT</name>
<evidence type="ECO:0000313" key="4">
    <source>
        <dbReference type="EnsemblPlants" id="KQL31930"/>
    </source>
</evidence>
<dbReference type="InterPro" id="IPR000077">
    <property type="entry name" value="Ribosomal_eL39"/>
</dbReference>
<keyword evidence="3" id="KW-0687">Ribonucleoprotein</keyword>
<dbReference type="EnsemblPlants" id="KQL31930">
    <property type="protein sequence ID" value="KQL31930"/>
    <property type="gene ID" value="SETIT_018656mg"/>
</dbReference>
<dbReference type="STRING" id="4555.K3YWL0"/>
<dbReference type="AlphaFoldDB" id="K3YWL0"/>
<dbReference type="HOGENOM" id="CLU_2030741_0_0_1"/>
<evidence type="ECO:0000256" key="2">
    <source>
        <dbReference type="ARBA" id="ARBA00022980"/>
    </source>
</evidence>
<sequence length="137" mass="16161">MEYFILGWRILLGPLPQSQKRPAVSPAVFPSPAEITVSGSPSALTPAATSPTINERNRLLRRSEIHDRMLGFSRCRRRRFFVSAAKMPSHKTFRIKKKLAKKMRQNRPIPYWIRMRTDNTIRYNAKRRHWRRTKLGF</sequence>
<dbReference type="InterPro" id="IPR023626">
    <property type="entry name" value="Ribosomal_eL39_dom_sf"/>
</dbReference>
<keyword evidence="2" id="KW-0689">Ribosomal protein</keyword>
<dbReference type="InterPro" id="IPR020083">
    <property type="entry name" value="Ribosomal_eL39_CS"/>
</dbReference>
<organism evidence="4 5">
    <name type="scientific">Setaria italica</name>
    <name type="common">Foxtail millet</name>
    <name type="synonym">Panicum italicum</name>
    <dbReference type="NCBI Taxonomy" id="4555"/>
    <lineage>
        <taxon>Eukaryota</taxon>
        <taxon>Viridiplantae</taxon>
        <taxon>Streptophyta</taxon>
        <taxon>Embryophyta</taxon>
        <taxon>Tracheophyta</taxon>
        <taxon>Spermatophyta</taxon>
        <taxon>Magnoliopsida</taxon>
        <taxon>Liliopsida</taxon>
        <taxon>Poales</taxon>
        <taxon>Poaceae</taxon>
        <taxon>PACMAD clade</taxon>
        <taxon>Panicoideae</taxon>
        <taxon>Panicodae</taxon>
        <taxon>Paniceae</taxon>
        <taxon>Cenchrinae</taxon>
        <taxon>Setaria</taxon>
    </lineage>
</organism>
<evidence type="ECO:0008006" key="6">
    <source>
        <dbReference type="Google" id="ProtNLM"/>
    </source>
</evidence>